<dbReference type="InterPro" id="IPR022450">
    <property type="entry name" value="TsaD"/>
</dbReference>
<evidence type="ECO:0000256" key="2">
    <source>
        <dbReference type="ARBA" id="ARBA00022679"/>
    </source>
</evidence>
<dbReference type="STRING" id="1798550.A2927_00655"/>
<dbReference type="GO" id="GO:0005506">
    <property type="term" value="F:iron ion binding"/>
    <property type="evidence" value="ECO:0007669"/>
    <property type="project" value="UniProtKB-UniRule"/>
</dbReference>
<comment type="cofactor">
    <cofactor evidence="8">
        <name>Fe(2+)</name>
        <dbReference type="ChEBI" id="CHEBI:29033"/>
    </cofactor>
    <text evidence="8">Binds 1 Fe(2+) ion per subunit.</text>
</comment>
<dbReference type="GO" id="GO:0005737">
    <property type="term" value="C:cytoplasm"/>
    <property type="evidence" value="ECO:0007669"/>
    <property type="project" value="UniProtKB-SubCell"/>
</dbReference>
<dbReference type="GO" id="GO:0002949">
    <property type="term" value="P:tRNA threonylcarbamoyladenosine modification"/>
    <property type="evidence" value="ECO:0007669"/>
    <property type="project" value="UniProtKB-UniRule"/>
</dbReference>
<evidence type="ECO:0000259" key="9">
    <source>
        <dbReference type="Pfam" id="PF00814"/>
    </source>
</evidence>
<comment type="function">
    <text evidence="8">Required for the formation of a threonylcarbamoyl group on adenosine at position 37 (t(6)A37) in tRNAs that read codons beginning with adenine. Is involved in the transfer of the threonylcarbamoyl moiety of threonylcarbamoyl-AMP (TC-AMP) to the N6 group of A37, together with TsaE and TsaB. TsaD likely plays a direct catalytic role in this reaction.</text>
</comment>
<feature type="binding site" evidence="8">
    <location>
        <position position="358"/>
    </location>
    <ligand>
        <name>Fe cation</name>
        <dbReference type="ChEBI" id="CHEBI:24875"/>
    </ligand>
</feature>
<keyword evidence="5 8" id="KW-0408">Iron</keyword>
<comment type="caution">
    <text evidence="10">The sequence shown here is derived from an EMBL/GenBank/DDBJ whole genome shotgun (WGS) entry which is preliminary data.</text>
</comment>
<dbReference type="InterPro" id="IPR017861">
    <property type="entry name" value="KAE1/TsaD"/>
</dbReference>
<dbReference type="Proteomes" id="UP000178849">
    <property type="component" value="Unassembled WGS sequence"/>
</dbReference>
<feature type="binding site" evidence="8">
    <location>
        <position position="136"/>
    </location>
    <ligand>
        <name>Fe cation</name>
        <dbReference type="ChEBI" id="CHEBI:24875"/>
    </ligand>
</feature>
<dbReference type="PRINTS" id="PR00789">
    <property type="entry name" value="OSIALOPTASE"/>
</dbReference>
<comment type="caution">
    <text evidence="8">Lacks conserved residue(s) required for the propagation of feature annotation.</text>
</comment>
<sequence>MKILGIETSCDETAAALLEITSNKFPACHRLRLWRMAGRQVTKKSQIPKFNVQTLSNVVLSQTEIHKKYGGVVPEVAARQHVQAIIPVISEALNGQKPDLIAVTQGPGLITSLQVGVQTAKTLSYVWSVPLAGVNHLEGHLWSFLLKQESKEARKQESKYSNNQILKLPAVALIVSGGHTELILVKGIGHYKLIGQTRDDAAGEAFDKVAKLLDLGFPGGPVIAHFAKEGDATKIKFPRPMLDSGDFDFSFSGLKTSVKYYLNQIVPSGNLSQKMTNDICAGFQKALIDVLVSKTARAAREFNAQSVILGGGVSANELLIATLKSRIANFGINFYYPEKQFTPHHFLRAKSGAGFTGDNAAMIALAGYFNIKKSSQASWKKLNAEANLRLV</sequence>
<evidence type="ECO:0000256" key="1">
    <source>
        <dbReference type="ARBA" id="ARBA00022490"/>
    </source>
</evidence>
<evidence type="ECO:0000313" key="10">
    <source>
        <dbReference type="EMBL" id="OGY89021.1"/>
    </source>
</evidence>
<evidence type="ECO:0000313" key="11">
    <source>
        <dbReference type="Proteomes" id="UP000178849"/>
    </source>
</evidence>
<keyword evidence="2 8" id="KW-0808">Transferase</keyword>
<feature type="binding site" evidence="8">
    <location>
        <position position="316"/>
    </location>
    <ligand>
        <name>substrate</name>
    </ligand>
</feature>
<dbReference type="NCBIfam" id="TIGR03723">
    <property type="entry name" value="T6A_TsaD_YgjD"/>
    <property type="match status" value="1"/>
</dbReference>
<dbReference type="PANTHER" id="PTHR11735:SF6">
    <property type="entry name" value="TRNA N6-ADENOSINE THREONYLCARBAMOYLTRANSFERASE, MITOCHONDRIAL"/>
    <property type="match status" value="1"/>
</dbReference>
<keyword evidence="6 8" id="KW-0012">Acyltransferase</keyword>
<organism evidence="10 11">
    <name type="scientific">Candidatus Komeilibacteria bacterium RIFCSPLOWO2_01_FULL_45_10</name>
    <dbReference type="NCBI Taxonomy" id="1798550"/>
    <lineage>
        <taxon>Bacteria</taxon>
        <taxon>Candidatus Komeiliibacteriota</taxon>
    </lineage>
</organism>
<keyword evidence="3 8" id="KW-0819">tRNA processing</keyword>
<dbReference type="GO" id="GO:0061711">
    <property type="term" value="F:tRNA N(6)-L-threonylcarbamoyladenine synthase activity"/>
    <property type="evidence" value="ECO:0007669"/>
    <property type="project" value="UniProtKB-EC"/>
</dbReference>
<protein>
    <recommendedName>
        <fullName evidence="8">tRNA N6-adenosine threonylcarbamoyltransferase</fullName>
        <ecNumber evidence="8">2.3.1.234</ecNumber>
    </recommendedName>
    <alternativeName>
        <fullName evidence="8">N6-L-threonylcarbamoyladenine synthase</fullName>
        <shortName evidence="8">t(6)A synthase</shortName>
    </alternativeName>
    <alternativeName>
        <fullName evidence="8">t(6)A37 threonylcarbamoyladenosine biosynthesis protein TsaD</fullName>
    </alternativeName>
    <alternativeName>
        <fullName evidence="8">tRNA threonylcarbamoyladenosine biosynthesis protein TsaD</fullName>
    </alternativeName>
</protein>
<dbReference type="FunFam" id="3.30.420.40:FF:000040">
    <property type="entry name" value="tRNA N6-adenosine threonylcarbamoyltransferase"/>
    <property type="match status" value="1"/>
</dbReference>
<feature type="binding site" evidence="8">
    <location>
        <position position="207"/>
    </location>
    <ligand>
        <name>substrate</name>
    </ligand>
</feature>
<comment type="similarity">
    <text evidence="8">Belongs to the KAE1 / TsaD family.</text>
</comment>
<dbReference type="HAMAP" id="MF_01445">
    <property type="entry name" value="TsaD"/>
    <property type="match status" value="1"/>
</dbReference>
<proteinExistence type="inferred from homology"/>
<comment type="catalytic activity">
    <reaction evidence="7 8">
        <text>L-threonylcarbamoyladenylate + adenosine(37) in tRNA = N(6)-L-threonylcarbamoyladenosine(37) in tRNA + AMP + H(+)</text>
        <dbReference type="Rhea" id="RHEA:37059"/>
        <dbReference type="Rhea" id="RHEA-COMP:10162"/>
        <dbReference type="Rhea" id="RHEA-COMP:10163"/>
        <dbReference type="ChEBI" id="CHEBI:15378"/>
        <dbReference type="ChEBI" id="CHEBI:73682"/>
        <dbReference type="ChEBI" id="CHEBI:74411"/>
        <dbReference type="ChEBI" id="CHEBI:74418"/>
        <dbReference type="ChEBI" id="CHEBI:456215"/>
        <dbReference type="EC" id="2.3.1.234"/>
    </reaction>
</comment>
<evidence type="ECO:0000256" key="7">
    <source>
        <dbReference type="ARBA" id="ARBA00048117"/>
    </source>
</evidence>
<dbReference type="Pfam" id="PF00814">
    <property type="entry name" value="TsaD"/>
    <property type="match status" value="1"/>
</dbReference>
<keyword evidence="1 8" id="KW-0963">Cytoplasm</keyword>
<feature type="binding site" evidence="8">
    <location>
        <position position="220"/>
    </location>
    <ligand>
        <name>substrate</name>
    </ligand>
</feature>
<dbReference type="EMBL" id="MHKL01000030">
    <property type="protein sequence ID" value="OGY89021.1"/>
    <property type="molecule type" value="Genomic_DNA"/>
</dbReference>
<dbReference type="CDD" id="cd24133">
    <property type="entry name" value="ASKHA_NBD_TsaD_bac"/>
    <property type="match status" value="1"/>
</dbReference>
<dbReference type="PANTHER" id="PTHR11735">
    <property type="entry name" value="TRNA N6-ADENOSINE THREONYLCARBAMOYLTRANSFERASE"/>
    <property type="match status" value="1"/>
</dbReference>
<dbReference type="AlphaFoldDB" id="A0A1G2BIM0"/>
<evidence type="ECO:0000256" key="6">
    <source>
        <dbReference type="ARBA" id="ARBA00023315"/>
    </source>
</evidence>
<keyword evidence="4 8" id="KW-0479">Metal-binding</keyword>
<name>A0A1G2BIM0_9BACT</name>
<dbReference type="SUPFAM" id="SSF53067">
    <property type="entry name" value="Actin-like ATPase domain"/>
    <property type="match status" value="2"/>
</dbReference>
<accession>A0A1G2BIM0</accession>
<dbReference type="InterPro" id="IPR000905">
    <property type="entry name" value="Gcp-like_dom"/>
</dbReference>
<evidence type="ECO:0000256" key="4">
    <source>
        <dbReference type="ARBA" id="ARBA00022723"/>
    </source>
</evidence>
<evidence type="ECO:0000256" key="3">
    <source>
        <dbReference type="ARBA" id="ARBA00022694"/>
    </source>
</evidence>
<dbReference type="NCBIfam" id="TIGR00329">
    <property type="entry name" value="gcp_kae1"/>
    <property type="match status" value="1"/>
</dbReference>
<gene>
    <name evidence="8" type="primary">tsaD</name>
    <name evidence="10" type="ORF">A2927_00655</name>
</gene>
<feature type="binding site" evidence="8">
    <location>
        <begin position="174"/>
        <end position="178"/>
    </location>
    <ligand>
        <name>substrate</name>
    </ligand>
</feature>
<evidence type="ECO:0000256" key="8">
    <source>
        <dbReference type="HAMAP-Rule" id="MF_01445"/>
    </source>
</evidence>
<reference evidence="10 11" key="1">
    <citation type="journal article" date="2016" name="Nat. Commun.">
        <title>Thousands of microbial genomes shed light on interconnected biogeochemical processes in an aquifer system.</title>
        <authorList>
            <person name="Anantharaman K."/>
            <person name="Brown C.T."/>
            <person name="Hug L.A."/>
            <person name="Sharon I."/>
            <person name="Castelle C.J."/>
            <person name="Probst A.J."/>
            <person name="Thomas B.C."/>
            <person name="Singh A."/>
            <person name="Wilkins M.J."/>
            <person name="Karaoz U."/>
            <person name="Brodie E.L."/>
            <person name="Williams K.H."/>
            <person name="Hubbard S.S."/>
            <person name="Banfield J.F."/>
        </authorList>
    </citation>
    <scope>NUCLEOTIDE SEQUENCE [LARGE SCALE GENOMIC DNA]</scope>
</reference>
<evidence type="ECO:0000256" key="5">
    <source>
        <dbReference type="ARBA" id="ARBA00023004"/>
    </source>
</evidence>
<dbReference type="EC" id="2.3.1.234" evidence="8"/>
<comment type="subcellular location">
    <subcellularLocation>
        <location evidence="8">Cytoplasm</location>
    </subcellularLocation>
</comment>
<dbReference type="Gene3D" id="3.30.420.40">
    <property type="match status" value="2"/>
</dbReference>
<dbReference type="InterPro" id="IPR043129">
    <property type="entry name" value="ATPase_NBD"/>
</dbReference>
<feature type="domain" description="Gcp-like" evidence="9">
    <location>
        <begin position="54"/>
        <end position="341"/>
    </location>
</feature>
<feature type="binding site" evidence="8">
    <location>
        <position position="140"/>
    </location>
    <ligand>
        <name>Fe cation</name>
        <dbReference type="ChEBI" id="CHEBI:24875"/>
    </ligand>
</feature>